<comment type="cofactor">
    <cofactor evidence="4">
        <name>FAD</name>
        <dbReference type="ChEBI" id="CHEBI:57692"/>
    </cofactor>
    <text evidence="4">Binds 1 FAD per subunit.</text>
</comment>
<protein>
    <submittedName>
        <fullName evidence="8">Dihydrolipoamide dehydrogenase</fullName>
        <ecNumber evidence="8">1.8.1.4</ecNumber>
    </submittedName>
</protein>
<feature type="domain" description="Pyridine nucleotide-disulphide oxidoreductase dimerisation" evidence="6">
    <location>
        <begin position="358"/>
        <end position="463"/>
    </location>
</feature>
<evidence type="ECO:0000256" key="3">
    <source>
        <dbReference type="ARBA" id="ARBA00022827"/>
    </source>
</evidence>
<dbReference type="EMBL" id="JACBZP010000001">
    <property type="protein sequence ID" value="NYI68453.1"/>
    <property type="molecule type" value="Genomic_DNA"/>
</dbReference>
<dbReference type="GO" id="GO:0003955">
    <property type="term" value="F:NAD(P)H dehydrogenase (quinone) activity"/>
    <property type="evidence" value="ECO:0007669"/>
    <property type="project" value="TreeGrafter"/>
</dbReference>
<keyword evidence="9" id="KW-1185">Reference proteome</keyword>
<evidence type="ECO:0000313" key="9">
    <source>
        <dbReference type="Proteomes" id="UP000539111"/>
    </source>
</evidence>
<feature type="binding site" evidence="4">
    <location>
        <position position="51"/>
    </location>
    <ligand>
        <name>FAD</name>
        <dbReference type="ChEBI" id="CHEBI:57692"/>
    </ligand>
</feature>
<dbReference type="InterPro" id="IPR004099">
    <property type="entry name" value="Pyr_nucl-diS_OxRdtase_dimer"/>
</dbReference>
<feature type="binding site" evidence="4">
    <location>
        <position position="268"/>
    </location>
    <ligand>
        <name>NAD(+)</name>
        <dbReference type="ChEBI" id="CHEBI:57540"/>
    </ligand>
</feature>
<evidence type="ECO:0000259" key="6">
    <source>
        <dbReference type="Pfam" id="PF02852"/>
    </source>
</evidence>
<dbReference type="Proteomes" id="UP000539111">
    <property type="component" value="Unassembled WGS sequence"/>
</dbReference>
<proteinExistence type="inferred from homology"/>
<dbReference type="RefSeq" id="WP_218852418.1">
    <property type="nucleotide sequence ID" value="NZ_JACBZP010000001.1"/>
</dbReference>
<evidence type="ECO:0000256" key="2">
    <source>
        <dbReference type="ARBA" id="ARBA00022630"/>
    </source>
</evidence>
<dbReference type="PANTHER" id="PTHR43014">
    <property type="entry name" value="MERCURIC REDUCTASE"/>
    <property type="match status" value="1"/>
</dbReference>
<dbReference type="Pfam" id="PF02852">
    <property type="entry name" value="Pyr_redox_dim"/>
    <property type="match status" value="1"/>
</dbReference>
<keyword evidence="3 4" id="KW-0274">FAD</keyword>
<dbReference type="PANTHER" id="PTHR43014:SF2">
    <property type="entry name" value="MERCURIC REDUCTASE"/>
    <property type="match status" value="1"/>
</dbReference>
<feature type="binding site" evidence="4">
    <location>
        <begin position="180"/>
        <end position="187"/>
    </location>
    <ligand>
        <name>NAD(+)</name>
        <dbReference type="ChEBI" id="CHEBI:57540"/>
    </ligand>
</feature>
<evidence type="ECO:0000259" key="7">
    <source>
        <dbReference type="Pfam" id="PF07992"/>
    </source>
</evidence>
<feature type="domain" description="FAD/NAD(P)-binding" evidence="7">
    <location>
        <begin position="6"/>
        <end position="316"/>
    </location>
</feature>
<dbReference type="EC" id="1.8.1.4" evidence="8"/>
<dbReference type="GO" id="GO:0004148">
    <property type="term" value="F:dihydrolipoyl dehydrogenase (NADH) activity"/>
    <property type="evidence" value="ECO:0007669"/>
    <property type="project" value="UniProtKB-EC"/>
</dbReference>
<dbReference type="InterPro" id="IPR023753">
    <property type="entry name" value="FAD/NAD-binding_dom"/>
</dbReference>
<dbReference type="InterPro" id="IPR001100">
    <property type="entry name" value="Pyr_nuc-diS_OxRdtase"/>
</dbReference>
<evidence type="ECO:0000256" key="1">
    <source>
        <dbReference type="ARBA" id="ARBA00007532"/>
    </source>
</evidence>
<name>A0A7Z0D414_9MICO</name>
<dbReference type="InterPro" id="IPR036188">
    <property type="entry name" value="FAD/NAD-bd_sf"/>
</dbReference>
<gene>
    <name evidence="8" type="ORF">BJY26_002759</name>
</gene>
<dbReference type="AlphaFoldDB" id="A0A7Z0D414"/>
<dbReference type="SUPFAM" id="SSF55424">
    <property type="entry name" value="FAD/NAD-linked reductases, dimerisation (C-terminal) domain"/>
    <property type="match status" value="1"/>
</dbReference>
<reference evidence="8 9" key="1">
    <citation type="submission" date="2020-07" db="EMBL/GenBank/DDBJ databases">
        <title>Sequencing the genomes of 1000 actinobacteria strains.</title>
        <authorList>
            <person name="Klenk H.-P."/>
        </authorList>
    </citation>
    <scope>NUCLEOTIDE SEQUENCE [LARGE SCALE GENOMIC DNA]</scope>
    <source>
        <strain evidence="8 9">DSM 26341</strain>
    </source>
</reference>
<comment type="caution">
    <text evidence="8">The sequence shown here is derived from an EMBL/GenBank/DDBJ whole genome shotgun (WGS) entry which is preliminary data.</text>
</comment>
<dbReference type="SUPFAM" id="SSF51905">
    <property type="entry name" value="FAD/NAD(P)-binding domain"/>
    <property type="match status" value="1"/>
</dbReference>
<dbReference type="InterPro" id="IPR016156">
    <property type="entry name" value="FAD/NAD-linked_Rdtase_dimer_sf"/>
</dbReference>
<dbReference type="PRINTS" id="PR00411">
    <property type="entry name" value="PNDRDTASEI"/>
</dbReference>
<feature type="binding site" evidence="4">
    <location>
        <position position="310"/>
    </location>
    <ligand>
        <name>FAD</name>
        <dbReference type="ChEBI" id="CHEBI:57692"/>
    </ligand>
</feature>
<evidence type="ECO:0000256" key="5">
    <source>
        <dbReference type="PIRSR" id="PIRSR000350-4"/>
    </source>
</evidence>
<evidence type="ECO:0000256" key="4">
    <source>
        <dbReference type="PIRSR" id="PIRSR000350-3"/>
    </source>
</evidence>
<organism evidence="8 9">
    <name type="scientific">Spelaeicoccus albus</name>
    <dbReference type="NCBI Taxonomy" id="1280376"/>
    <lineage>
        <taxon>Bacteria</taxon>
        <taxon>Bacillati</taxon>
        <taxon>Actinomycetota</taxon>
        <taxon>Actinomycetes</taxon>
        <taxon>Micrococcales</taxon>
        <taxon>Brevibacteriaceae</taxon>
        <taxon>Spelaeicoccus</taxon>
    </lineage>
</organism>
<dbReference type="Pfam" id="PF07992">
    <property type="entry name" value="Pyr_redox_2"/>
    <property type="match status" value="1"/>
</dbReference>
<dbReference type="PRINTS" id="PR00368">
    <property type="entry name" value="FADPNR"/>
</dbReference>
<accession>A0A7Z0D414</accession>
<keyword evidence="2" id="KW-0285">Flavoprotein</keyword>
<feature type="disulfide bond" description="Redox-active" evidence="5">
    <location>
        <begin position="42"/>
        <end position="47"/>
    </location>
</feature>
<keyword evidence="8" id="KW-0560">Oxidoreductase</keyword>
<dbReference type="Gene3D" id="3.50.50.60">
    <property type="entry name" value="FAD/NAD(P)-binding domain"/>
    <property type="match status" value="2"/>
</dbReference>
<comment type="similarity">
    <text evidence="1">Belongs to the class-I pyridine nucleotide-disulfide oxidoreductase family.</text>
</comment>
<evidence type="ECO:0000313" key="8">
    <source>
        <dbReference type="EMBL" id="NYI68453.1"/>
    </source>
</evidence>
<keyword evidence="4" id="KW-0547">Nucleotide-binding</keyword>
<dbReference type="GO" id="GO:0050660">
    <property type="term" value="F:flavin adenine dinucleotide binding"/>
    <property type="evidence" value="ECO:0007669"/>
    <property type="project" value="TreeGrafter"/>
</dbReference>
<sequence>MESSIDVIVIGGGPAGENAAGRVVAQGLSAIVVESELLGGECSYWACMPSKALIRPGTARRAAQAVAGAAEAVTGRLDVGAVLARRDRFAANWDDAGQVEWAEGAGIRVVRGKARLTGERTVVVEDEAGAATWTARHAVVIASGSVPVVPPIDGLDSTRYWGTREATSAREVPARLAVIGGGVAGTELAQAFGRLGSHVTLLARSTLLSGLPEPAVALVAEALEAEGVDVRTFTSPRRVRRGGDRDVVRIELDDGGIIEAEELLVSTGRRPAVTELGLDSVGFDASTGLSVGADGVVDGVDGQWLYAVSDAAGNAPLTHQGKYEARIVADVIVARAAGHDPEPAGWSRFAATASQRAVPQVVFTDPEIAQIGLTPDQAAERGIRTREVTHDMAVAGAALHADRYRGWAGLVVDEDARVIVGATFAGPDVSEMLHAATIAVVGEVPLERLWHAVPAYPTISEVWLRLLEEYGL</sequence>
<dbReference type="PIRSF" id="PIRSF000350">
    <property type="entry name" value="Mercury_reductase_MerA"/>
    <property type="match status" value="1"/>
</dbReference>
<keyword evidence="4" id="KW-0520">NAD</keyword>
<dbReference type="Gene3D" id="3.30.390.30">
    <property type="match status" value="1"/>
</dbReference>